<protein>
    <recommendedName>
        <fullName evidence="3">Four helix bundle protein</fullName>
    </recommendedName>
</protein>
<keyword evidence="2" id="KW-1185">Reference proteome</keyword>
<dbReference type="KEGG" id="sdyn:Mal52_31400"/>
<dbReference type="EMBL" id="CP036276">
    <property type="protein sequence ID" value="QDU44654.1"/>
    <property type="molecule type" value="Genomic_DNA"/>
</dbReference>
<evidence type="ECO:0000313" key="2">
    <source>
        <dbReference type="Proteomes" id="UP000319383"/>
    </source>
</evidence>
<dbReference type="AlphaFoldDB" id="A0A517ZQA3"/>
<accession>A0A517ZQA3</accession>
<dbReference type="InterPro" id="IPR036583">
    <property type="entry name" value="23S_rRNA_IVS_sf"/>
</dbReference>
<organism evidence="1 2">
    <name type="scientific">Symmachiella dynata</name>
    <dbReference type="NCBI Taxonomy" id="2527995"/>
    <lineage>
        <taxon>Bacteria</taxon>
        <taxon>Pseudomonadati</taxon>
        <taxon>Planctomycetota</taxon>
        <taxon>Planctomycetia</taxon>
        <taxon>Planctomycetales</taxon>
        <taxon>Planctomycetaceae</taxon>
        <taxon>Symmachiella</taxon>
    </lineage>
</organism>
<dbReference type="Gene3D" id="1.20.1440.60">
    <property type="entry name" value="23S rRNA-intervening sequence"/>
    <property type="match status" value="1"/>
</dbReference>
<dbReference type="NCBIfam" id="TIGR02436">
    <property type="entry name" value="four helix bundle protein"/>
    <property type="match status" value="1"/>
</dbReference>
<dbReference type="RefSeq" id="WP_145376979.1">
    <property type="nucleotide sequence ID" value="NZ_CP036276.1"/>
</dbReference>
<dbReference type="Pfam" id="PF05635">
    <property type="entry name" value="23S_rRNA_IVP"/>
    <property type="match status" value="1"/>
</dbReference>
<proteinExistence type="predicted"/>
<dbReference type="InterPro" id="IPR012657">
    <property type="entry name" value="23S_rRNA-intervening_sequence"/>
</dbReference>
<name>A0A517ZQA3_9PLAN</name>
<reference evidence="1 2" key="1">
    <citation type="submission" date="2019-02" db="EMBL/GenBank/DDBJ databases">
        <title>Deep-cultivation of Planctomycetes and their phenomic and genomic characterization uncovers novel biology.</title>
        <authorList>
            <person name="Wiegand S."/>
            <person name="Jogler M."/>
            <person name="Boedeker C."/>
            <person name="Pinto D."/>
            <person name="Vollmers J."/>
            <person name="Rivas-Marin E."/>
            <person name="Kohn T."/>
            <person name="Peeters S.H."/>
            <person name="Heuer A."/>
            <person name="Rast P."/>
            <person name="Oberbeckmann S."/>
            <person name="Bunk B."/>
            <person name="Jeske O."/>
            <person name="Meyerdierks A."/>
            <person name="Storesund J.E."/>
            <person name="Kallscheuer N."/>
            <person name="Luecker S."/>
            <person name="Lage O.M."/>
            <person name="Pohl T."/>
            <person name="Merkel B.J."/>
            <person name="Hornburger P."/>
            <person name="Mueller R.-W."/>
            <person name="Bruemmer F."/>
            <person name="Labrenz M."/>
            <person name="Spormann A.M."/>
            <person name="Op den Camp H."/>
            <person name="Overmann J."/>
            <person name="Amann R."/>
            <person name="Jetten M.S.M."/>
            <person name="Mascher T."/>
            <person name="Medema M.H."/>
            <person name="Devos D.P."/>
            <person name="Kaster A.-K."/>
            <person name="Ovreas L."/>
            <person name="Rohde M."/>
            <person name="Galperin M.Y."/>
            <person name="Jogler C."/>
        </authorList>
    </citation>
    <scope>NUCLEOTIDE SEQUENCE [LARGE SCALE GENOMIC DNA]</scope>
    <source>
        <strain evidence="1 2">Mal52</strain>
    </source>
</reference>
<dbReference type="PIRSF" id="PIRSF035652">
    <property type="entry name" value="CHP02436"/>
    <property type="match status" value="1"/>
</dbReference>
<evidence type="ECO:0008006" key="3">
    <source>
        <dbReference type="Google" id="ProtNLM"/>
    </source>
</evidence>
<dbReference type="PANTHER" id="PTHR38471">
    <property type="entry name" value="FOUR HELIX BUNDLE PROTEIN"/>
    <property type="match status" value="1"/>
</dbReference>
<sequence>MKSDSGVVDLKRRTMAFAVRIVKLYGALPKTTAAQVISKQLLRSGTSVGAHYREGMRARSAAEFISKIEGGLQELEETDYWVELLVEAEIVHPDRLADLRKEINELTAILVTCAKNAKQKAK</sequence>
<dbReference type="PANTHER" id="PTHR38471:SF2">
    <property type="entry name" value="FOUR HELIX BUNDLE PROTEIN"/>
    <property type="match status" value="1"/>
</dbReference>
<dbReference type="Proteomes" id="UP000319383">
    <property type="component" value="Chromosome"/>
</dbReference>
<dbReference type="SUPFAM" id="SSF158446">
    <property type="entry name" value="IVS-encoded protein-like"/>
    <property type="match status" value="1"/>
</dbReference>
<gene>
    <name evidence="1" type="ORF">Mal52_31400</name>
</gene>
<evidence type="ECO:0000313" key="1">
    <source>
        <dbReference type="EMBL" id="QDU44654.1"/>
    </source>
</evidence>